<proteinExistence type="inferred from homology"/>
<evidence type="ECO:0000313" key="3">
    <source>
        <dbReference type="EMBL" id="MBB6181319.1"/>
    </source>
</evidence>
<dbReference type="Gene3D" id="3.40.50.720">
    <property type="entry name" value="NAD(P)-binding Rossmann-like Domain"/>
    <property type="match status" value="1"/>
</dbReference>
<keyword evidence="2" id="KW-0560">Oxidoreductase</keyword>
<dbReference type="RefSeq" id="WP_077548849.1">
    <property type="nucleotide sequence ID" value="NZ_JACHEJ010000009.1"/>
</dbReference>
<gene>
    <name evidence="3" type="ORF">HNQ75_003306</name>
</gene>
<dbReference type="AlphaFoldDB" id="A0A7W9Z0G4"/>
<dbReference type="InterPro" id="IPR002347">
    <property type="entry name" value="SDR_fam"/>
</dbReference>
<dbReference type="PANTHER" id="PTHR44196">
    <property type="entry name" value="DEHYDROGENASE/REDUCTASE SDR FAMILY MEMBER 7B"/>
    <property type="match status" value="1"/>
</dbReference>
<dbReference type="InterPro" id="IPR036291">
    <property type="entry name" value="NAD(P)-bd_dom_sf"/>
</dbReference>
<evidence type="ECO:0000256" key="2">
    <source>
        <dbReference type="ARBA" id="ARBA00023002"/>
    </source>
</evidence>
<dbReference type="EMBL" id="JACHEJ010000009">
    <property type="protein sequence ID" value="MBB6181319.1"/>
    <property type="molecule type" value="Genomic_DNA"/>
</dbReference>
<comment type="similarity">
    <text evidence="1">Belongs to the short-chain dehydrogenases/reductases (SDR) family.</text>
</comment>
<reference evidence="3 4" key="1">
    <citation type="submission" date="2020-08" db="EMBL/GenBank/DDBJ databases">
        <title>Genomic Encyclopedia of Type Strains, Phase IV (KMG-IV): sequencing the most valuable type-strain genomes for metagenomic binning, comparative biology and taxonomic classification.</title>
        <authorList>
            <person name="Goeker M."/>
        </authorList>
    </citation>
    <scope>NUCLEOTIDE SEQUENCE [LARGE SCALE GENOMIC DNA]</scope>
    <source>
        <strain evidence="3 4">DSM 102134</strain>
    </source>
</reference>
<dbReference type="Proteomes" id="UP000535501">
    <property type="component" value="Unassembled WGS sequence"/>
</dbReference>
<evidence type="ECO:0000256" key="1">
    <source>
        <dbReference type="ARBA" id="ARBA00006484"/>
    </source>
</evidence>
<dbReference type="GO" id="GO:0016020">
    <property type="term" value="C:membrane"/>
    <property type="evidence" value="ECO:0007669"/>
    <property type="project" value="TreeGrafter"/>
</dbReference>
<dbReference type="Pfam" id="PF00106">
    <property type="entry name" value="adh_short"/>
    <property type="match status" value="1"/>
</dbReference>
<sequence>MSEASRTAWVTGASSGIGRAVALGLANEGWTVAVSARSRDKLAELEAEHPGNIVAYPLDVTDRDATLSVASRVEAAHGPIELAIFSAGSYRRDSARRFNSQALADVMTLNVIGTGHCLEAVVPGMMANRLGRIAVIASVAGYVGLPGGAFYGATKSALITLCEGLYPELKRAGVQLSVINPGFVKTPLTARNDFPMPFLIGTDEAAKTILRGLATDRFEIIFPWKMALAIRLLRALPRPLLFMITKRMVRQ</sequence>
<evidence type="ECO:0000313" key="4">
    <source>
        <dbReference type="Proteomes" id="UP000535501"/>
    </source>
</evidence>
<comment type="caution">
    <text evidence="3">The sequence shown here is derived from an EMBL/GenBank/DDBJ whole genome shotgun (WGS) entry which is preliminary data.</text>
</comment>
<dbReference type="PANTHER" id="PTHR44196:SF1">
    <property type="entry name" value="DEHYDROGENASE_REDUCTASE SDR FAMILY MEMBER 7B"/>
    <property type="match status" value="1"/>
</dbReference>
<dbReference type="SUPFAM" id="SSF51735">
    <property type="entry name" value="NAD(P)-binding Rossmann-fold domains"/>
    <property type="match status" value="1"/>
</dbReference>
<organism evidence="3 4">
    <name type="scientific">Pseudorhizobium flavum</name>
    <dbReference type="NCBI Taxonomy" id="1335061"/>
    <lineage>
        <taxon>Bacteria</taxon>
        <taxon>Pseudomonadati</taxon>
        <taxon>Pseudomonadota</taxon>
        <taxon>Alphaproteobacteria</taxon>
        <taxon>Hyphomicrobiales</taxon>
        <taxon>Rhizobiaceae</taxon>
        <taxon>Rhizobium/Agrobacterium group</taxon>
        <taxon>Pseudorhizobium</taxon>
    </lineage>
</organism>
<dbReference type="PRINTS" id="PR00081">
    <property type="entry name" value="GDHRDH"/>
</dbReference>
<protein>
    <submittedName>
        <fullName evidence="3">Short-subunit dehydrogenase</fullName>
    </submittedName>
</protein>
<accession>A0A7W9Z0G4</accession>
<dbReference type="GO" id="GO:0016491">
    <property type="term" value="F:oxidoreductase activity"/>
    <property type="evidence" value="ECO:0007669"/>
    <property type="project" value="UniProtKB-KW"/>
</dbReference>
<keyword evidence="4" id="KW-1185">Reference proteome</keyword>
<name>A0A7W9Z0G4_9HYPH</name>